<dbReference type="Proteomes" id="UP000006844">
    <property type="component" value="Chromosome"/>
</dbReference>
<dbReference type="Pfam" id="PF05866">
    <property type="entry name" value="RusA"/>
    <property type="match status" value="1"/>
</dbReference>
<protein>
    <submittedName>
        <fullName evidence="1">Endodeoxyribonuclease RusA</fullName>
    </submittedName>
</protein>
<dbReference type="KEGG" id="tsa:AciPR4_3090"/>
<dbReference type="InterPro" id="IPR036614">
    <property type="entry name" value="RusA-like_sf"/>
</dbReference>
<dbReference type="GO" id="GO:0006310">
    <property type="term" value="P:DNA recombination"/>
    <property type="evidence" value="ECO:0007669"/>
    <property type="project" value="InterPro"/>
</dbReference>
<reference evidence="1 2" key="1">
    <citation type="journal article" date="2012" name="Stand. Genomic Sci.">
        <title>Complete genome sequence of Terriglobus saanensis type strain SP1PR4(T), an Acidobacteria from tundra soil.</title>
        <authorList>
            <person name="Rawat S.R."/>
            <person name="Mannisto M.K."/>
            <person name="Starovoytov V."/>
            <person name="Goodwin L."/>
            <person name="Nolan M."/>
            <person name="Hauser L."/>
            <person name="Land M."/>
            <person name="Davenport K.W."/>
            <person name="Woyke T."/>
            <person name="Haggblom M.M."/>
        </authorList>
    </citation>
    <scope>NUCLEOTIDE SEQUENCE</scope>
    <source>
        <strain evidence="2">ATCC BAA-1853 / DSM 23119 / SP1PR4</strain>
    </source>
</reference>
<name>E8V6P7_TERSS</name>
<accession>E8V6P7</accession>
<evidence type="ECO:0000313" key="2">
    <source>
        <dbReference type="Proteomes" id="UP000006844"/>
    </source>
</evidence>
<keyword evidence="2" id="KW-1185">Reference proteome</keyword>
<evidence type="ECO:0000313" key="1">
    <source>
        <dbReference type="EMBL" id="ADV83849.1"/>
    </source>
</evidence>
<dbReference type="Gene3D" id="3.30.1330.70">
    <property type="entry name" value="Holliday junction resolvase RusA"/>
    <property type="match status" value="1"/>
</dbReference>
<dbReference type="STRING" id="401053.AciPR4_3090"/>
<proteinExistence type="predicted"/>
<organism evidence="1 2">
    <name type="scientific">Terriglobus saanensis (strain ATCC BAA-1853 / DSM 23119 / SP1PR4)</name>
    <dbReference type="NCBI Taxonomy" id="401053"/>
    <lineage>
        <taxon>Bacteria</taxon>
        <taxon>Pseudomonadati</taxon>
        <taxon>Acidobacteriota</taxon>
        <taxon>Terriglobia</taxon>
        <taxon>Terriglobales</taxon>
        <taxon>Acidobacteriaceae</taxon>
        <taxon>Terriglobus</taxon>
    </lineage>
</organism>
<dbReference type="GO" id="GO:0006281">
    <property type="term" value="P:DNA repair"/>
    <property type="evidence" value="ECO:0007669"/>
    <property type="project" value="InterPro"/>
</dbReference>
<dbReference type="RefSeq" id="WP_013569580.1">
    <property type="nucleotide sequence ID" value="NC_014963.1"/>
</dbReference>
<dbReference type="EMBL" id="CP002467">
    <property type="protein sequence ID" value="ADV83849.1"/>
    <property type="molecule type" value="Genomic_DNA"/>
</dbReference>
<dbReference type="InterPro" id="IPR008822">
    <property type="entry name" value="Endonuclease_RusA-like"/>
</dbReference>
<dbReference type="AlphaFoldDB" id="E8V6P7"/>
<gene>
    <name evidence="1" type="ordered locus">AciPR4_3090</name>
</gene>
<sequence>MTAISLRVPLVPPSVNHYKLPIERRSRLGRTCLGFRVTPEGKAFKAAIAIAAKGQSIAPATQRERDKIRYYLAVTIVLGPGQRGDGDNFWKCIADGLVEAGVIHSDARVKVWHLELDDEDRTNPRTEIFASVMNGEK</sequence>
<dbReference type="GO" id="GO:0000287">
    <property type="term" value="F:magnesium ion binding"/>
    <property type="evidence" value="ECO:0007669"/>
    <property type="project" value="InterPro"/>
</dbReference>
<dbReference type="SUPFAM" id="SSF103084">
    <property type="entry name" value="Holliday junction resolvase RusA"/>
    <property type="match status" value="1"/>
</dbReference>
<dbReference type="HOGENOM" id="CLU_1864175_0_0_0"/>